<keyword evidence="8 12" id="KW-0472">Membrane</keyword>
<dbReference type="GO" id="GO:0046474">
    <property type="term" value="P:glycerophospholipid biosynthetic process"/>
    <property type="evidence" value="ECO:0007669"/>
    <property type="project" value="TreeGrafter"/>
</dbReference>
<evidence type="ECO:0008006" key="15">
    <source>
        <dbReference type="Google" id="ProtNLM"/>
    </source>
</evidence>
<evidence type="ECO:0000256" key="6">
    <source>
        <dbReference type="ARBA" id="ARBA00022989"/>
    </source>
</evidence>
<evidence type="ECO:0000313" key="14">
    <source>
        <dbReference type="Proteomes" id="UP000177349"/>
    </source>
</evidence>
<evidence type="ECO:0000256" key="5">
    <source>
        <dbReference type="ARBA" id="ARBA00022692"/>
    </source>
</evidence>
<comment type="similarity">
    <text evidence="2 11">Belongs to the CDP-alcohol phosphatidyltransferase class-I family.</text>
</comment>
<keyword evidence="10" id="KW-1208">Phospholipid metabolism</keyword>
<organism evidence="13 14">
    <name type="scientific">Candidatus Komeilibacteria bacterium RIFCSPLOWO2_01_FULL_53_11</name>
    <dbReference type="NCBI Taxonomy" id="1798552"/>
    <lineage>
        <taxon>Bacteria</taxon>
        <taxon>Candidatus Komeiliibacteriota</taxon>
    </lineage>
</organism>
<feature type="transmembrane region" description="Helical" evidence="12">
    <location>
        <begin position="87"/>
        <end position="109"/>
    </location>
</feature>
<dbReference type="PANTHER" id="PTHR14269:SF11">
    <property type="entry name" value="CDP-DIACYLGLYCEROL--GLYCEROL-3-PHOSPHATE 3-PHOSPHATIDYLTRANSFERASE"/>
    <property type="match status" value="1"/>
</dbReference>
<keyword evidence="9" id="KW-0594">Phospholipid biosynthesis</keyword>
<evidence type="ECO:0000256" key="3">
    <source>
        <dbReference type="ARBA" id="ARBA00022516"/>
    </source>
</evidence>
<evidence type="ECO:0000256" key="2">
    <source>
        <dbReference type="ARBA" id="ARBA00010441"/>
    </source>
</evidence>
<dbReference type="InterPro" id="IPR000462">
    <property type="entry name" value="CDP-OH_P_trans"/>
</dbReference>
<keyword evidence="5 12" id="KW-0812">Transmembrane</keyword>
<feature type="transmembrane region" description="Helical" evidence="12">
    <location>
        <begin position="50"/>
        <end position="75"/>
    </location>
</feature>
<feature type="non-terminal residue" evidence="13">
    <location>
        <position position="1"/>
    </location>
</feature>
<accession>A0A1G2BSV9</accession>
<dbReference type="AlphaFoldDB" id="A0A1G2BSV9"/>
<evidence type="ECO:0000256" key="4">
    <source>
        <dbReference type="ARBA" id="ARBA00022679"/>
    </source>
</evidence>
<gene>
    <name evidence="13" type="ORF">A3B31_01540</name>
</gene>
<evidence type="ECO:0000256" key="7">
    <source>
        <dbReference type="ARBA" id="ARBA00023098"/>
    </source>
</evidence>
<proteinExistence type="inferred from homology"/>
<dbReference type="GO" id="GO:0016020">
    <property type="term" value="C:membrane"/>
    <property type="evidence" value="ECO:0007669"/>
    <property type="project" value="UniProtKB-SubCell"/>
</dbReference>
<evidence type="ECO:0000256" key="1">
    <source>
        <dbReference type="ARBA" id="ARBA00004141"/>
    </source>
</evidence>
<keyword evidence="4 11" id="KW-0808">Transferase</keyword>
<evidence type="ECO:0000256" key="8">
    <source>
        <dbReference type="ARBA" id="ARBA00023136"/>
    </source>
</evidence>
<evidence type="ECO:0000256" key="10">
    <source>
        <dbReference type="ARBA" id="ARBA00023264"/>
    </source>
</evidence>
<evidence type="ECO:0000256" key="9">
    <source>
        <dbReference type="ARBA" id="ARBA00023209"/>
    </source>
</evidence>
<name>A0A1G2BSV9_9BACT</name>
<dbReference type="EMBL" id="MHKN01000024">
    <property type="protein sequence ID" value="OGY92112.1"/>
    <property type="molecule type" value="Genomic_DNA"/>
</dbReference>
<dbReference type="GO" id="GO:0016780">
    <property type="term" value="F:phosphotransferase activity, for other substituted phosphate groups"/>
    <property type="evidence" value="ECO:0007669"/>
    <property type="project" value="InterPro"/>
</dbReference>
<evidence type="ECO:0000313" key="13">
    <source>
        <dbReference type="EMBL" id="OGY92112.1"/>
    </source>
</evidence>
<evidence type="ECO:0000256" key="11">
    <source>
        <dbReference type="RuleBase" id="RU003750"/>
    </source>
</evidence>
<keyword evidence="7" id="KW-0443">Lipid metabolism</keyword>
<evidence type="ECO:0000256" key="12">
    <source>
        <dbReference type="SAM" id="Phobius"/>
    </source>
</evidence>
<dbReference type="Proteomes" id="UP000177349">
    <property type="component" value="Unassembled WGS sequence"/>
</dbReference>
<feature type="transmembrane region" description="Helical" evidence="12">
    <location>
        <begin position="115"/>
        <end position="139"/>
    </location>
</feature>
<protein>
    <recommendedName>
        <fullName evidence="15">CDP-diacylglycerol--glycerol-3-phosphate 3-phosphatidyltransferase</fullName>
    </recommendedName>
</protein>
<dbReference type="InterPro" id="IPR050324">
    <property type="entry name" value="CDP-alcohol_PTase-I"/>
</dbReference>
<dbReference type="InterPro" id="IPR048254">
    <property type="entry name" value="CDP_ALCOHOL_P_TRANSF_CS"/>
</dbReference>
<dbReference type="PANTHER" id="PTHR14269">
    <property type="entry name" value="CDP-DIACYLGLYCEROL--GLYCEROL-3-PHOSPHATE 3-PHOSPHATIDYLTRANSFERASE-RELATED"/>
    <property type="match status" value="1"/>
</dbReference>
<dbReference type="Pfam" id="PF01066">
    <property type="entry name" value="CDP-OH_P_transf"/>
    <property type="match status" value="1"/>
</dbReference>
<reference evidence="13 14" key="1">
    <citation type="journal article" date="2016" name="Nat. Commun.">
        <title>Thousands of microbial genomes shed light on interconnected biogeochemical processes in an aquifer system.</title>
        <authorList>
            <person name="Anantharaman K."/>
            <person name="Brown C.T."/>
            <person name="Hug L.A."/>
            <person name="Sharon I."/>
            <person name="Castelle C.J."/>
            <person name="Probst A.J."/>
            <person name="Thomas B.C."/>
            <person name="Singh A."/>
            <person name="Wilkins M.J."/>
            <person name="Karaoz U."/>
            <person name="Brodie E.L."/>
            <person name="Williams K.H."/>
            <person name="Hubbard S.S."/>
            <person name="Banfield J.F."/>
        </authorList>
    </citation>
    <scope>NUCLEOTIDE SEQUENCE [LARGE SCALE GENOMIC DNA]</scope>
</reference>
<sequence length="143" mass="15660">VFAIAAASDLLDGSLARLRRAQSNLGRMLDPTADKLLFFIPFLFLGTRTFALPLFIIVVALEVVTVLAFGAAYLAAKNLPRHRQKILEANTYGQLKFALYGGAIAALFLRPPHSFFIVLAQILLCLGILFGLGNLIYLATRRP</sequence>
<dbReference type="InterPro" id="IPR043130">
    <property type="entry name" value="CDP-OH_PTrfase_TM_dom"/>
</dbReference>
<comment type="subcellular location">
    <subcellularLocation>
        <location evidence="1">Membrane</location>
        <topology evidence="1">Multi-pass membrane protein</topology>
    </subcellularLocation>
</comment>
<dbReference type="Gene3D" id="1.20.120.1760">
    <property type="match status" value="1"/>
</dbReference>
<keyword evidence="3" id="KW-0444">Lipid biosynthesis</keyword>
<keyword evidence="6 12" id="KW-1133">Transmembrane helix</keyword>
<dbReference type="PROSITE" id="PS00379">
    <property type="entry name" value="CDP_ALCOHOL_P_TRANSF"/>
    <property type="match status" value="1"/>
</dbReference>
<comment type="caution">
    <text evidence="13">The sequence shown here is derived from an EMBL/GenBank/DDBJ whole genome shotgun (WGS) entry which is preliminary data.</text>
</comment>